<dbReference type="Pfam" id="PF25390">
    <property type="entry name" value="WD40_RLD"/>
    <property type="match status" value="1"/>
</dbReference>
<dbReference type="EMBL" id="RCZM01000004">
    <property type="protein sequence ID" value="TPG16068.1"/>
    <property type="molecule type" value="Genomic_DNA"/>
</dbReference>
<reference evidence="4 5" key="1">
    <citation type="journal article" date="2019" name="Environ. Microbiol.">
        <title>Species interactions and distinct microbial communities in high Arctic permafrost affected cryosols are associated with the CH4 and CO2 gas fluxes.</title>
        <authorList>
            <person name="Altshuler I."/>
            <person name="Hamel J."/>
            <person name="Turney S."/>
            <person name="Magnuson E."/>
            <person name="Levesque R."/>
            <person name="Greer C."/>
            <person name="Whyte L.G."/>
        </authorList>
    </citation>
    <scope>NUCLEOTIDE SEQUENCE [LARGE SCALE GENOMIC DNA]</scope>
    <source>
        <strain evidence="4 5">S9.3A</strain>
    </source>
</reference>
<dbReference type="GO" id="GO:0005975">
    <property type="term" value="P:carbohydrate metabolic process"/>
    <property type="evidence" value="ECO:0007669"/>
    <property type="project" value="UniProtKB-ARBA"/>
</dbReference>
<protein>
    <recommendedName>
        <fullName evidence="3">Dystroglycan-type cadherin-like domain-containing protein</fullName>
    </recommendedName>
</protein>
<dbReference type="SUPFAM" id="SSF49313">
    <property type="entry name" value="Cadherin-like"/>
    <property type="match status" value="5"/>
</dbReference>
<dbReference type="Proteomes" id="UP000317722">
    <property type="component" value="Unassembled WGS sequence"/>
</dbReference>
<dbReference type="PRINTS" id="PR00633">
    <property type="entry name" value="RCCNDNSATION"/>
</dbReference>
<dbReference type="GO" id="GO:0016020">
    <property type="term" value="C:membrane"/>
    <property type="evidence" value="ECO:0007669"/>
    <property type="project" value="InterPro"/>
</dbReference>
<proteinExistence type="predicted"/>
<dbReference type="GO" id="GO:0005085">
    <property type="term" value="F:guanyl-nucleotide exchange factor activity"/>
    <property type="evidence" value="ECO:0007669"/>
    <property type="project" value="TreeGrafter"/>
</dbReference>
<accession>A0A502CT51</accession>
<evidence type="ECO:0000256" key="2">
    <source>
        <dbReference type="ARBA" id="ARBA00022737"/>
    </source>
</evidence>
<evidence type="ECO:0000313" key="5">
    <source>
        <dbReference type="Proteomes" id="UP000317722"/>
    </source>
</evidence>
<comment type="caution">
    <text evidence="4">The sequence shown here is derived from an EMBL/GenBank/DDBJ whole genome shotgun (WGS) entry which is preliminary data.</text>
</comment>
<feature type="domain" description="Dystroglycan-type cadherin-like" evidence="3">
    <location>
        <begin position="617"/>
        <end position="709"/>
    </location>
</feature>
<dbReference type="PANTHER" id="PTHR45982:SF1">
    <property type="entry name" value="REGULATOR OF CHROMOSOME CONDENSATION"/>
    <property type="match status" value="1"/>
</dbReference>
<dbReference type="OrthoDB" id="904022at2"/>
<evidence type="ECO:0000256" key="1">
    <source>
        <dbReference type="ARBA" id="ARBA00022658"/>
    </source>
</evidence>
<dbReference type="InterPro" id="IPR009091">
    <property type="entry name" value="RCC1/BLIP-II"/>
</dbReference>
<dbReference type="InterPro" id="IPR058923">
    <property type="entry name" value="RCC1-like_dom"/>
</dbReference>
<dbReference type="InterPro" id="IPR015919">
    <property type="entry name" value="Cadherin-like_sf"/>
</dbReference>
<keyword evidence="5" id="KW-1185">Reference proteome</keyword>
<dbReference type="PROSITE" id="PS50012">
    <property type="entry name" value="RCC1_3"/>
    <property type="match status" value="10"/>
</dbReference>
<dbReference type="SMART" id="SM00736">
    <property type="entry name" value="CADG"/>
    <property type="match status" value="2"/>
</dbReference>
<keyword evidence="1" id="KW-0344">Guanine-nucleotide releasing factor</keyword>
<dbReference type="InterPro" id="IPR000408">
    <property type="entry name" value="Reg_chr_condens"/>
</dbReference>
<dbReference type="GO" id="GO:0005509">
    <property type="term" value="F:calcium ion binding"/>
    <property type="evidence" value="ECO:0007669"/>
    <property type="project" value="InterPro"/>
</dbReference>
<name>A0A502CT51_9MICO</name>
<evidence type="ECO:0000313" key="4">
    <source>
        <dbReference type="EMBL" id="TPG16068.1"/>
    </source>
</evidence>
<dbReference type="InterPro" id="IPR006644">
    <property type="entry name" value="Cadg"/>
</dbReference>
<gene>
    <name evidence="4" type="ORF">EAH86_12580</name>
</gene>
<dbReference type="Gene3D" id="2.60.40.10">
    <property type="entry name" value="Immunoglobulins"/>
    <property type="match status" value="9"/>
</dbReference>
<dbReference type="Pfam" id="PF13540">
    <property type="entry name" value="RCC1_2"/>
    <property type="match status" value="3"/>
</dbReference>
<dbReference type="Gene3D" id="2.130.10.30">
    <property type="entry name" value="Regulator of chromosome condensation 1/beta-lactamase-inhibitor protein II"/>
    <property type="match status" value="5"/>
</dbReference>
<dbReference type="GO" id="GO:0005737">
    <property type="term" value="C:cytoplasm"/>
    <property type="evidence" value="ECO:0007669"/>
    <property type="project" value="TreeGrafter"/>
</dbReference>
<dbReference type="InterPro" id="IPR051553">
    <property type="entry name" value="Ran_GTPase-activating"/>
</dbReference>
<dbReference type="SUPFAM" id="SSF50985">
    <property type="entry name" value="RCC1/BLIP-II"/>
    <property type="match status" value="3"/>
</dbReference>
<dbReference type="PANTHER" id="PTHR45982">
    <property type="entry name" value="REGULATOR OF CHROMOSOME CONDENSATION"/>
    <property type="match status" value="1"/>
</dbReference>
<organism evidence="4 5">
    <name type="scientific">Pedococcus bigeumensis</name>
    <dbReference type="NCBI Taxonomy" id="433644"/>
    <lineage>
        <taxon>Bacteria</taxon>
        <taxon>Bacillati</taxon>
        <taxon>Actinomycetota</taxon>
        <taxon>Actinomycetes</taxon>
        <taxon>Micrococcales</taxon>
        <taxon>Intrasporangiaceae</taxon>
        <taxon>Pedococcus</taxon>
    </lineage>
</organism>
<dbReference type="InterPro" id="IPR013783">
    <property type="entry name" value="Ig-like_fold"/>
</dbReference>
<sequence>MRIRARVGSALVGVVALVASPLVGVSGAYAAGAPRAAAAAVTAAGYQPLSPARLLDTRANGATVDGVGAKGGAIVGKTPRTFLVLGRGGVPASGVDAVVLNVTAVSPTASTFLSVYPAGQSVPNTSNLNVLAGEVSPNLVVVKVGTGGSVNVYAGAGSVHVLADVAGYFPTGGGYTALSPGRLMDTRASGATVDGQGKATGALTGGVERSLQITGRYGIPSTGVAAVILNVTGVQPTAGTFATVWPTGATKPSTSNLNLLKGEVKPNLVVAKIGTGGKVSFAIGTGSMHMLADVAGWIPTGSSFTPLTPGRLLDTRSNGVTVDGVGAKGGAVGAGLFRDVKVTGRHGIPATGVSAVVLNVTGVAPTATTFVTAFPSGETKPNASNLNLVKGEVRPNLVIAKVGSNGSVRLFNNAGSINFIADVAGWFAAGDAPLSVTTSSLPQGTVAKAYAATTLAAAGGTGPYTWAKRATAAVPVATGLTLSSAGVVGGTPDQDGPRYLPVRVTDSLGATADKDIPVTIVFVATAITTTSLPAATCNTAYSAQLAGTGSFFPDSWFLKSPSTLPAGLTMTNTGAISGTPTANTSTPFTIQLVDAKGGVKEKALTITVTGCVAGPVVTTTTLANGTIGTAYSQTLGASGGTAPYTWTLASGALPAGLTLTAATGAITGTPTGAAGTTSFTVRATDNSAPTKKTADKLLSITLAAPPPVNITTTTLPGGTVGTAYSQTLAATGGVPPYVWALTLGSLPAGLSLSSGGALTGTPTTPGTSTFTVKVTAGSTTDSQQLSVVISPPPLAITTTSLPSAPRNSAYDQPITATGGVPPYTWTLSAGTLPAGLTLTSGGSITGTPTTAGTSNFTVQVKDSAAAPATVTKALSLTVLVPPVVISPSTLVDGTVGVDYSQSIFASGGSSDNCTITVSAGALPAGVTLVADGGFGDYLLTGAPNVAGTYSFTLQGNCGGVTGTRAYSLVIKPAPLAINTTSLPSVLVGDTYSATLSAQGGTGPYTWSITSGALPAGLTLATNGQITGTAPSVFGEATATFRATDATSATVSKAMTIYVNEFSGVMSFLNGEIGVPYTSTLSTSFFEATAPYTFTAVGTLPTGLTINSAGTLSGTPTAAGTFTFATMATDGTGLRDKNAVTVVIHPAGAALSVTTATLPAGQVGKSYLTALAATGGFTPYQWNVTAGTPPPGLAVNDFGCGGAGCSYFEGFPQETGTYSFTLTVTDDGQVKASKAYTITITPAPLVITTTSLPVGAVGAAYSSALYAAGGVSPYTWSLTTGTMPAGTTLSPSGLITGTPTAAASTSLSLKVTDSAAATANVTLNLVVGAPASASTVSAGGTHSCAVVGGKVRCWGSGYSGELGDGFAEDTATSPVEVSGLTNATRVAAGGGFTCAVLADGRVACWGANYSGQLGNGSATSAGVPVFTGITNAVGVTAGDSHACALLSTGAVSCWGSNASGEVGTGTATQAAVKVPTAVTGLTGATSVSAGANHTCAVSAGTVRCWGDNGSGELGDGTTNSSAVPVTSTVSGASQVTAGSSSTCARLTTGAVSCWGDYPFTSTPTQVAGISGATSVDLGSFYACAQTGATVSCWGENYSGQLGNGTTASPATPVTPVTVSGISGTVTGGLSAGDSHVCAILTGGSVRCWGDNNSGQIGNGRDLGALVPVQVSGITSGATSVAPGYDHTCAVVSAAVRCWGGNDFGQLGKGTVQDPQPVPVAATVLTSGVAQVASGQGFSCARRVAGTVACWGDGFSGQLGDGAFDQSPTPADVPGVTGAQGLSLGNYHACALVTAGAVTCWGDNNYGELGDGTTDSFGTPVAVSGLSGASSVAAGGSHTCAVVSGGVRCWGDNSNGQVNGTPSNTPVLTPVTVPGLTGVASVTAGGGFTCAVLTAGGVRCWGLNASGELGAGDTNDHTGVVSVLNVTNATQASAVGSSTCARLSTGAAVCWGEGSNGQLGDGTVQGHAKARAVSGLTNAVEVQMGGLTACARLATGAIQCWGMAQNGNLGDGSSTLYATPQRVIGL</sequence>
<dbReference type="RefSeq" id="WP_140741223.1">
    <property type="nucleotide sequence ID" value="NZ_RCZM01000004.1"/>
</dbReference>
<keyword evidence="2" id="KW-0677">Repeat</keyword>
<evidence type="ECO:0000259" key="3">
    <source>
        <dbReference type="SMART" id="SM00736"/>
    </source>
</evidence>
<feature type="domain" description="Dystroglycan-type cadherin-like" evidence="3">
    <location>
        <begin position="1067"/>
        <end position="1150"/>
    </location>
</feature>
<dbReference type="Pfam" id="PF05345">
    <property type="entry name" value="He_PIG"/>
    <property type="match status" value="9"/>
</dbReference>